<dbReference type="EMBL" id="JAYKXP010000008">
    <property type="protein sequence ID" value="KAK7054722.1"/>
    <property type="molecule type" value="Genomic_DNA"/>
</dbReference>
<dbReference type="Proteomes" id="UP001383192">
    <property type="component" value="Unassembled WGS sequence"/>
</dbReference>
<feature type="region of interest" description="Disordered" evidence="1">
    <location>
        <begin position="41"/>
        <end position="62"/>
    </location>
</feature>
<evidence type="ECO:0000313" key="2">
    <source>
        <dbReference type="EMBL" id="KAK7054722.1"/>
    </source>
</evidence>
<protein>
    <submittedName>
        <fullName evidence="2">Uncharacterized protein</fullName>
    </submittedName>
</protein>
<gene>
    <name evidence="2" type="ORF">VNI00_003185</name>
</gene>
<evidence type="ECO:0000313" key="3">
    <source>
        <dbReference type="Proteomes" id="UP001383192"/>
    </source>
</evidence>
<dbReference type="InterPro" id="IPR015919">
    <property type="entry name" value="Cadherin-like_sf"/>
</dbReference>
<feature type="region of interest" description="Disordered" evidence="1">
    <location>
        <begin position="135"/>
        <end position="160"/>
    </location>
</feature>
<comment type="caution">
    <text evidence="2">The sequence shown here is derived from an EMBL/GenBank/DDBJ whole genome shotgun (WGS) entry which is preliminary data.</text>
</comment>
<dbReference type="GO" id="GO:0005509">
    <property type="term" value="F:calcium ion binding"/>
    <property type="evidence" value="ECO:0007669"/>
    <property type="project" value="InterPro"/>
</dbReference>
<keyword evidence="3" id="KW-1185">Reference proteome</keyword>
<feature type="compositionally biased region" description="Acidic residues" evidence="1">
    <location>
        <begin position="568"/>
        <end position="580"/>
    </location>
</feature>
<organism evidence="2 3">
    <name type="scientific">Paramarasmius palmivorus</name>
    <dbReference type="NCBI Taxonomy" id="297713"/>
    <lineage>
        <taxon>Eukaryota</taxon>
        <taxon>Fungi</taxon>
        <taxon>Dikarya</taxon>
        <taxon>Basidiomycota</taxon>
        <taxon>Agaricomycotina</taxon>
        <taxon>Agaricomycetes</taxon>
        <taxon>Agaricomycetidae</taxon>
        <taxon>Agaricales</taxon>
        <taxon>Marasmiineae</taxon>
        <taxon>Marasmiaceae</taxon>
        <taxon>Paramarasmius</taxon>
    </lineage>
</organism>
<feature type="region of interest" description="Disordered" evidence="1">
    <location>
        <begin position="514"/>
        <end position="589"/>
    </location>
</feature>
<evidence type="ECO:0000256" key="1">
    <source>
        <dbReference type="SAM" id="MobiDB-lite"/>
    </source>
</evidence>
<sequence length="1056" mass="112493">MVSAAAPAAAALAPFENPRLTPPSSIPSNHVPEILQDFVPQFSPTVPSQPSPPHISPDQQLSNFPNAAQTAQSNPSFASMHVSPADLAPYMEHMDSLDPAAAYNAAAASASYMPVDPVFQPTVPSTIEQAMAIELPPSNGSSSVSSPLPPQIPSPSIHGSASSYGLGVTSSLQSALDPAAVSAPRSRSGTINSPNTVLGTSILAPGSAPNPDTTGIVFPMVPDMAVKKEESPLSIGGSILEEIVKSASAAASLCKAGKGAEASRLVGDLGEKLAYVSEVISGMSDLTMTESNASTAFPTIGGSSPAIGGSPEYYPPSGTSLVPIPETSSLVFSAGNTPTSDIDISPIIPIQPVGTPPDSTRKRCASEIEAERPIKALKSEPQDEVLYPAQNAHIHSLQSPPPSRPPTPTRNFVFNPVKQQQSQPPITNYPAYATSAPPLDLAPKTPIFPTLRSSWSESVVHTRHSHSLSTGSINIAGNRTNLGNGFAKSGNPPLNGRMNRSGSIGAHPFTYTYPQPQTFDPQQAAWNGVNGSMDGERVVNGLQSASSETSLTSSPSKSWDGHAKNSPGDDEGDDAEDGDEDSPRSSSTHNVCVGHLIEFPKTLLMSPFQSAGIVDVPQEYRGEVDRIFFEFLNRICSNLDVTDSKGDPIHQTLMPKKMQRLDESPDFRPFKFRILAFTTAFLEELARQGYPEEKIPMKKIRNYLWRHPYIQRFNEDGKKAKSKGNYIWNVEAKKLGEGRWEFRPFQRKLAGTPPGVAYCGLRWHWSPHIWDPQTSFTNVPVHYSSPSLPSWLSWKGEELSGTPPPDAQSCDITVNAKFMLDGQEGHLSTTFHLNIAPRSAVDPSYSLPRSQSDTLLHQAPLRAVGRTTVNPTENAPARVVEVLQNVAQRVTEEATTQPRSAGDLQVLVKQKQAVEQSLVAYDRALTGPTPPDTHRLAVAAQAVVAEAAQSAVARVTAATGVSTGAASTPILAIQAASVGDMADLTQEALAFAVKMQGAASNNIEVIETTCSLLASRNNTHDARVIPTMNGVAMAPPRGTMVPASDSYPFQQVTSYV</sequence>
<proteinExistence type="predicted"/>
<dbReference type="SUPFAM" id="SSF49313">
    <property type="entry name" value="Cadherin-like"/>
    <property type="match status" value="1"/>
</dbReference>
<name>A0AAW0DVL0_9AGAR</name>
<feature type="compositionally biased region" description="Low complexity" evidence="1">
    <location>
        <begin position="544"/>
        <end position="558"/>
    </location>
</feature>
<reference evidence="2 3" key="1">
    <citation type="submission" date="2024-01" db="EMBL/GenBank/DDBJ databases">
        <title>A draft genome for a cacao thread blight-causing isolate of Paramarasmius palmivorus.</title>
        <authorList>
            <person name="Baruah I.K."/>
            <person name="Bukari Y."/>
            <person name="Amoako-Attah I."/>
            <person name="Meinhardt L.W."/>
            <person name="Bailey B.A."/>
            <person name="Cohen S.P."/>
        </authorList>
    </citation>
    <scope>NUCLEOTIDE SEQUENCE [LARGE SCALE GENOMIC DNA]</scope>
    <source>
        <strain evidence="2 3">GH-12</strain>
    </source>
</reference>
<feature type="compositionally biased region" description="Low complexity" evidence="1">
    <location>
        <begin position="136"/>
        <end position="146"/>
    </location>
</feature>
<accession>A0AAW0DVL0</accession>
<feature type="compositionally biased region" description="Polar residues" evidence="1">
    <location>
        <begin position="514"/>
        <end position="525"/>
    </location>
</feature>
<dbReference type="GO" id="GO:0016020">
    <property type="term" value="C:membrane"/>
    <property type="evidence" value="ECO:0007669"/>
    <property type="project" value="InterPro"/>
</dbReference>
<dbReference type="AlphaFoldDB" id="A0AAW0DVL0"/>